<reference evidence="7" key="1">
    <citation type="submission" date="2017-08" db="EMBL/GenBank/DDBJ databases">
        <authorList>
            <person name="Imhoff J.F."/>
            <person name="Rahn T."/>
            <person name="Kuenzel S."/>
            <person name="Neulinger S.C."/>
        </authorList>
    </citation>
    <scope>NUCLEOTIDE SEQUENCE</scope>
    <source>
        <strain evidence="7">DSM 11080</strain>
    </source>
</reference>
<name>A0AAJ0XAZ5_9GAMM</name>
<comment type="similarity">
    <text evidence="2 5">Belongs to the universal stress protein A family.</text>
</comment>
<organism evidence="7 8">
    <name type="scientific">Halochromatium glycolicum</name>
    <dbReference type="NCBI Taxonomy" id="85075"/>
    <lineage>
        <taxon>Bacteria</taxon>
        <taxon>Pseudomonadati</taxon>
        <taxon>Pseudomonadota</taxon>
        <taxon>Gammaproteobacteria</taxon>
        <taxon>Chromatiales</taxon>
        <taxon>Chromatiaceae</taxon>
        <taxon>Halochromatium</taxon>
    </lineage>
</organism>
<dbReference type="InterPro" id="IPR014729">
    <property type="entry name" value="Rossmann-like_a/b/a_fold"/>
</dbReference>
<proteinExistence type="inferred from homology"/>
<protein>
    <recommendedName>
        <fullName evidence="5">Universal stress protein</fullName>
    </recommendedName>
</protein>
<reference evidence="7" key="2">
    <citation type="journal article" date="2020" name="Microorganisms">
        <title>Osmotic Adaptation and Compatible Solute Biosynthesis of Phototrophic Bacteria as Revealed from Genome Analyses.</title>
        <authorList>
            <person name="Imhoff J.F."/>
            <person name="Rahn T."/>
            <person name="Kunzel S."/>
            <person name="Keller A."/>
            <person name="Neulinger S.C."/>
        </authorList>
    </citation>
    <scope>NUCLEOTIDE SEQUENCE</scope>
    <source>
        <strain evidence="7">DSM 11080</strain>
    </source>
</reference>
<dbReference type="PRINTS" id="PR01438">
    <property type="entry name" value="UNVRSLSTRESS"/>
</dbReference>
<gene>
    <name evidence="7" type="ORF">CKO40_17520</name>
</gene>
<sequence>MSSKGYEHLLLAVDFAPESQVVIDRALMMRERFSARLSLVNVVEYVPPGTEYVGGAFVSEPILPDDARLEQELIEVAKKEIEALGERIGVPPQDRIIESGPTSRGIQHVARDIGADLIVVGVHERNWLGRLLGSTPQSLLKHEVCDVLAVRLDEAEPD</sequence>
<comment type="caution">
    <text evidence="7">The sequence shown here is derived from an EMBL/GenBank/DDBJ whole genome shotgun (WGS) entry which is preliminary data.</text>
</comment>
<dbReference type="AlphaFoldDB" id="A0AAJ0XAZ5"/>
<keyword evidence="8" id="KW-1185">Reference proteome</keyword>
<evidence type="ECO:0000256" key="3">
    <source>
        <dbReference type="ARBA" id="ARBA00011738"/>
    </source>
</evidence>
<dbReference type="PANTHER" id="PTHR46268:SF23">
    <property type="entry name" value="UNIVERSAL STRESS PROTEIN A-RELATED"/>
    <property type="match status" value="1"/>
</dbReference>
<dbReference type="SUPFAM" id="SSF52402">
    <property type="entry name" value="Adenine nucleotide alpha hydrolases-like"/>
    <property type="match status" value="1"/>
</dbReference>
<accession>A0AAJ0XAZ5</accession>
<dbReference type="PIRSF" id="PIRSF006276">
    <property type="entry name" value="UspA"/>
    <property type="match status" value="1"/>
</dbReference>
<dbReference type="Pfam" id="PF00582">
    <property type="entry name" value="Usp"/>
    <property type="match status" value="1"/>
</dbReference>
<comment type="subunit">
    <text evidence="3">Homodimer.</text>
</comment>
<feature type="domain" description="UspA" evidence="6">
    <location>
        <begin position="6"/>
        <end position="151"/>
    </location>
</feature>
<evidence type="ECO:0000256" key="1">
    <source>
        <dbReference type="ARBA" id="ARBA00004496"/>
    </source>
</evidence>
<dbReference type="GO" id="GO:0005737">
    <property type="term" value="C:cytoplasm"/>
    <property type="evidence" value="ECO:0007669"/>
    <property type="project" value="UniProtKB-SubCell"/>
</dbReference>
<dbReference type="RefSeq" id="WP_200347747.1">
    <property type="nucleotide sequence ID" value="NZ_NRSJ01000038.1"/>
</dbReference>
<dbReference type="Gene3D" id="3.40.50.620">
    <property type="entry name" value="HUPs"/>
    <property type="match status" value="1"/>
</dbReference>
<dbReference type="PANTHER" id="PTHR46268">
    <property type="entry name" value="STRESS RESPONSE PROTEIN NHAX"/>
    <property type="match status" value="1"/>
</dbReference>
<evidence type="ECO:0000256" key="5">
    <source>
        <dbReference type="PIRNR" id="PIRNR006276"/>
    </source>
</evidence>
<dbReference type="InterPro" id="IPR006015">
    <property type="entry name" value="Universal_stress_UspA"/>
</dbReference>
<evidence type="ECO:0000256" key="4">
    <source>
        <dbReference type="ARBA" id="ARBA00022490"/>
    </source>
</evidence>
<dbReference type="Proteomes" id="UP001296776">
    <property type="component" value="Unassembled WGS sequence"/>
</dbReference>
<dbReference type="EMBL" id="NRSJ01000038">
    <property type="protein sequence ID" value="MBK1706296.1"/>
    <property type="molecule type" value="Genomic_DNA"/>
</dbReference>
<evidence type="ECO:0000313" key="8">
    <source>
        <dbReference type="Proteomes" id="UP001296776"/>
    </source>
</evidence>
<evidence type="ECO:0000313" key="7">
    <source>
        <dbReference type="EMBL" id="MBK1706296.1"/>
    </source>
</evidence>
<evidence type="ECO:0000256" key="2">
    <source>
        <dbReference type="ARBA" id="ARBA00008791"/>
    </source>
</evidence>
<evidence type="ECO:0000259" key="6">
    <source>
        <dbReference type="Pfam" id="PF00582"/>
    </source>
</evidence>
<keyword evidence="4 5" id="KW-0963">Cytoplasm</keyword>
<comment type="subcellular location">
    <subcellularLocation>
        <location evidence="1 5">Cytoplasm</location>
    </subcellularLocation>
</comment>
<dbReference type="InterPro" id="IPR006016">
    <property type="entry name" value="UspA"/>
</dbReference>